<feature type="domain" description="HNH" evidence="1">
    <location>
        <begin position="206"/>
        <end position="250"/>
    </location>
</feature>
<proteinExistence type="predicted"/>
<dbReference type="InterPro" id="IPR002711">
    <property type="entry name" value="HNH"/>
</dbReference>
<dbReference type="GO" id="GO:0004519">
    <property type="term" value="F:endonuclease activity"/>
    <property type="evidence" value="ECO:0007669"/>
    <property type="project" value="InterPro"/>
</dbReference>
<evidence type="ECO:0000313" key="2">
    <source>
        <dbReference type="EMBL" id="KKL11977.1"/>
    </source>
</evidence>
<accession>A0A0F9BDN4</accession>
<sequence>YLDSIKRMAKYPDFVNAVNYNPFIIRMQLEDLITRFGALIHHNYELAYKGSAKIFLQKEMESHQNPDDDFIRDFENEFKKCANLAFSVFGKHAFKRYIISKDGNSAKWDTKPNKALFEAIMYGFAKYNKNQIMNHKDQIYEGLVMLMTLDEKFNDLISHHTNAKDRFLERMEIWNNELDKIVTTPRQPRCFSYKIKKDLYEKKDICNLCSQQIIDIKDAAVDHQEPYWRGGLTIPENAQLAHRWCNLKKSGKTKFFLIDHS</sequence>
<dbReference type="Pfam" id="PF01844">
    <property type="entry name" value="HNH"/>
    <property type="match status" value="1"/>
</dbReference>
<dbReference type="GO" id="GO:0008270">
    <property type="term" value="F:zinc ion binding"/>
    <property type="evidence" value="ECO:0007669"/>
    <property type="project" value="InterPro"/>
</dbReference>
<name>A0A0F9BDN4_9ZZZZ</name>
<reference evidence="2" key="1">
    <citation type="journal article" date="2015" name="Nature">
        <title>Complex archaea that bridge the gap between prokaryotes and eukaryotes.</title>
        <authorList>
            <person name="Spang A."/>
            <person name="Saw J.H."/>
            <person name="Jorgensen S.L."/>
            <person name="Zaremba-Niedzwiedzka K."/>
            <person name="Martijn J."/>
            <person name="Lind A.E."/>
            <person name="van Eijk R."/>
            <person name="Schleper C."/>
            <person name="Guy L."/>
            <person name="Ettema T.J."/>
        </authorList>
    </citation>
    <scope>NUCLEOTIDE SEQUENCE</scope>
</reference>
<dbReference type="PANTHER" id="PTHR39639">
    <property type="entry name" value="CHROMOSOME 16, WHOLE GENOME SHOTGUN SEQUENCE"/>
    <property type="match status" value="1"/>
</dbReference>
<dbReference type="PANTHER" id="PTHR39639:SF1">
    <property type="entry name" value="DUF262 DOMAIN-CONTAINING PROTEIN"/>
    <property type="match status" value="1"/>
</dbReference>
<dbReference type="AlphaFoldDB" id="A0A0F9BDN4"/>
<comment type="caution">
    <text evidence="2">The sequence shown here is derived from an EMBL/GenBank/DDBJ whole genome shotgun (WGS) entry which is preliminary data.</text>
</comment>
<protein>
    <recommendedName>
        <fullName evidence="1">HNH domain-containing protein</fullName>
    </recommendedName>
</protein>
<dbReference type="Gene3D" id="1.10.30.50">
    <property type="match status" value="1"/>
</dbReference>
<dbReference type="GO" id="GO:0003676">
    <property type="term" value="F:nucleic acid binding"/>
    <property type="evidence" value="ECO:0007669"/>
    <property type="project" value="InterPro"/>
</dbReference>
<gene>
    <name evidence="2" type="ORF">LCGC14_2540390</name>
</gene>
<dbReference type="EMBL" id="LAZR01041443">
    <property type="protein sequence ID" value="KKL11977.1"/>
    <property type="molecule type" value="Genomic_DNA"/>
</dbReference>
<evidence type="ECO:0000259" key="1">
    <source>
        <dbReference type="Pfam" id="PF01844"/>
    </source>
</evidence>
<organism evidence="2">
    <name type="scientific">marine sediment metagenome</name>
    <dbReference type="NCBI Taxonomy" id="412755"/>
    <lineage>
        <taxon>unclassified sequences</taxon>
        <taxon>metagenomes</taxon>
        <taxon>ecological metagenomes</taxon>
    </lineage>
</organism>
<feature type="non-terminal residue" evidence="2">
    <location>
        <position position="1"/>
    </location>
</feature>